<reference evidence="20" key="1">
    <citation type="submission" date="2022-11" db="EMBL/GenBank/DDBJ databases">
        <title>Chromosome-level genome of Pogonophryne albipinna.</title>
        <authorList>
            <person name="Jo E."/>
        </authorList>
    </citation>
    <scope>NUCLEOTIDE SEQUENCE</scope>
    <source>
        <strain evidence="20">SGF0006</strain>
        <tissue evidence="20">Muscle</tissue>
    </source>
</reference>
<comment type="subcellular location">
    <subcellularLocation>
        <location evidence="1 16">Nucleus</location>
    </subcellularLocation>
</comment>
<dbReference type="GO" id="GO:0005634">
    <property type="term" value="C:nucleus"/>
    <property type="evidence" value="ECO:0007669"/>
    <property type="project" value="UniProtKB-SubCell"/>
</dbReference>
<dbReference type="GO" id="GO:0003700">
    <property type="term" value="F:DNA-binding transcription factor activity"/>
    <property type="evidence" value="ECO:0007669"/>
    <property type="project" value="InterPro"/>
</dbReference>
<evidence type="ECO:0000256" key="11">
    <source>
        <dbReference type="ARBA" id="ARBA00023170"/>
    </source>
</evidence>
<evidence type="ECO:0000256" key="5">
    <source>
        <dbReference type="ARBA" id="ARBA00022723"/>
    </source>
</evidence>
<keyword evidence="10 16" id="KW-0804">Transcription</keyword>
<comment type="similarity">
    <text evidence="2">Belongs to the nuclear hormone receptor family. NR2 subfamily.</text>
</comment>
<evidence type="ECO:0000256" key="7">
    <source>
        <dbReference type="ARBA" id="ARBA00022833"/>
    </source>
</evidence>
<protein>
    <recommendedName>
        <fullName evidence="14">Nuclear receptor subfamily 2 group F member 6</fullName>
    </recommendedName>
    <alternativeName>
        <fullName evidence="15">V-erbA-related protein 2</fullName>
    </alternativeName>
</protein>
<dbReference type="AlphaFoldDB" id="A0AAD6FK52"/>
<dbReference type="PRINTS" id="PR00398">
    <property type="entry name" value="STRDHORMONER"/>
</dbReference>
<dbReference type="Pfam" id="PF00104">
    <property type="entry name" value="Hormone_recep"/>
    <property type="match status" value="1"/>
</dbReference>
<keyword evidence="12 16" id="KW-0539">Nucleus</keyword>
<dbReference type="InterPro" id="IPR001723">
    <property type="entry name" value="Nuclear_hrmn_rcpt"/>
</dbReference>
<dbReference type="InterPro" id="IPR001628">
    <property type="entry name" value="Znf_hrmn_rcpt"/>
</dbReference>
<comment type="caution">
    <text evidence="20">The sequence shown here is derived from an EMBL/GenBank/DDBJ whole genome shotgun (WGS) entry which is preliminary data.</text>
</comment>
<evidence type="ECO:0000256" key="4">
    <source>
        <dbReference type="ARBA" id="ARBA00022553"/>
    </source>
</evidence>
<feature type="domain" description="Nuclear receptor" evidence="18">
    <location>
        <begin position="50"/>
        <end position="125"/>
    </location>
</feature>
<keyword evidence="21" id="KW-1185">Reference proteome</keyword>
<keyword evidence="9 16" id="KW-0238">DNA-binding</keyword>
<evidence type="ECO:0000256" key="10">
    <source>
        <dbReference type="ARBA" id="ARBA00023163"/>
    </source>
</evidence>
<dbReference type="Proteomes" id="UP001219934">
    <property type="component" value="Unassembled WGS sequence"/>
</dbReference>
<keyword evidence="3" id="KW-0678">Repressor</keyword>
<dbReference type="GO" id="GO:0000122">
    <property type="term" value="P:negative regulation of transcription by RNA polymerase II"/>
    <property type="evidence" value="ECO:0007669"/>
    <property type="project" value="UniProtKB-ARBA"/>
</dbReference>
<dbReference type="GO" id="GO:0008270">
    <property type="term" value="F:zinc ion binding"/>
    <property type="evidence" value="ECO:0007669"/>
    <property type="project" value="UniProtKB-KW"/>
</dbReference>
<keyword evidence="4" id="KW-0597">Phosphoprotein</keyword>
<dbReference type="PRINTS" id="PR01282">
    <property type="entry name" value="COUPTNFACTOR"/>
</dbReference>
<evidence type="ECO:0000256" key="16">
    <source>
        <dbReference type="RuleBase" id="RU004334"/>
    </source>
</evidence>
<name>A0AAD6FK52_9TELE</name>
<dbReference type="SMART" id="SM00430">
    <property type="entry name" value="HOLI"/>
    <property type="match status" value="1"/>
</dbReference>
<organism evidence="20 21">
    <name type="scientific">Pogonophryne albipinna</name>
    <dbReference type="NCBI Taxonomy" id="1090488"/>
    <lineage>
        <taxon>Eukaryota</taxon>
        <taxon>Metazoa</taxon>
        <taxon>Chordata</taxon>
        <taxon>Craniata</taxon>
        <taxon>Vertebrata</taxon>
        <taxon>Euteleostomi</taxon>
        <taxon>Actinopterygii</taxon>
        <taxon>Neopterygii</taxon>
        <taxon>Teleostei</taxon>
        <taxon>Neoteleostei</taxon>
        <taxon>Acanthomorphata</taxon>
        <taxon>Eupercaria</taxon>
        <taxon>Perciformes</taxon>
        <taxon>Notothenioidei</taxon>
        <taxon>Pogonophryne</taxon>
    </lineage>
</organism>
<dbReference type="SMART" id="SM00399">
    <property type="entry name" value="ZnF_C4"/>
    <property type="match status" value="1"/>
</dbReference>
<dbReference type="SUPFAM" id="SSF57716">
    <property type="entry name" value="Glucocorticoid receptor-like (DNA-binding domain)"/>
    <property type="match status" value="1"/>
</dbReference>
<keyword evidence="11 16" id="KW-0675">Receptor</keyword>
<keyword evidence="6 16" id="KW-0863">Zinc-finger</keyword>
<dbReference type="PROSITE" id="PS51843">
    <property type="entry name" value="NR_LBD"/>
    <property type="match status" value="1"/>
</dbReference>
<dbReference type="EMBL" id="JAPTMU010000010">
    <property type="protein sequence ID" value="KAJ4937017.1"/>
    <property type="molecule type" value="Genomic_DNA"/>
</dbReference>
<evidence type="ECO:0000256" key="17">
    <source>
        <dbReference type="SAM" id="MobiDB-lite"/>
    </source>
</evidence>
<evidence type="ECO:0000256" key="3">
    <source>
        <dbReference type="ARBA" id="ARBA00022491"/>
    </source>
</evidence>
<evidence type="ECO:0000256" key="14">
    <source>
        <dbReference type="ARBA" id="ARBA00074546"/>
    </source>
</evidence>
<keyword evidence="7 16" id="KW-0862">Zinc</keyword>
<dbReference type="Gene3D" id="3.30.50.10">
    <property type="entry name" value="Erythroid Transcription Factor GATA-1, subunit A"/>
    <property type="match status" value="1"/>
</dbReference>
<evidence type="ECO:0000313" key="21">
    <source>
        <dbReference type="Proteomes" id="UP001219934"/>
    </source>
</evidence>
<dbReference type="PROSITE" id="PS51030">
    <property type="entry name" value="NUCLEAR_REC_DBD_2"/>
    <property type="match status" value="1"/>
</dbReference>
<dbReference type="CDD" id="cd06958">
    <property type="entry name" value="NR_DBD_COUP_TF"/>
    <property type="match status" value="1"/>
</dbReference>
<sequence>MAMVSGGWGDPNGGTNGLGEKSYLRGEDEDGSPQAGGSDMEAGDDDKSCVVDCVVCGDKSSGKHYGVFTCEGCKSFFKRSVRRNLNYTCRSNRECQIDQHHRNQCQYCRLKKCFRVGMRKEAVQRGRIPPQPSLSPSITPLGGASGLGAEPYPSSRFGHQYNQQAGPDNAMGIDNICELAARLLFSTVEWARSIPYFPELPVSDQVALLRLSWSELFILNAAQSALPLHMAPLLAAAGFHSSPMSAERVVSFMDQVRVFQDQVDKLTRLQVDSAEYSCLKAIALFSPDACGLTDPVHVESLQEKAQVALTEYERMQYPSQPQRFGRLLLRLPALRAVPASLISQLFFMRLVGKTPIETLIRDMQLSGSSISWPYVPGQ</sequence>
<keyword evidence="5 16" id="KW-0479">Metal-binding</keyword>
<dbReference type="PANTHER" id="PTHR24083">
    <property type="entry name" value="NUCLEAR HORMONE RECEPTOR"/>
    <property type="match status" value="1"/>
</dbReference>
<dbReference type="InterPro" id="IPR013088">
    <property type="entry name" value="Znf_NHR/GATA"/>
</dbReference>
<keyword evidence="8 16" id="KW-0805">Transcription regulation</keyword>
<dbReference type="InterPro" id="IPR000536">
    <property type="entry name" value="Nucl_hrmn_rcpt_lig-bd"/>
</dbReference>
<dbReference type="FunFam" id="3.30.50.10:FF:000016">
    <property type="entry name" value="Nuclear receptor subfamily 2 group F member 1"/>
    <property type="match status" value="1"/>
</dbReference>
<dbReference type="InterPro" id="IPR050274">
    <property type="entry name" value="Nuclear_hormone_rcpt_NR2"/>
</dbReference>
<dbReference type="Pfam" id="PF00105">
    <property type="entry name" value="zf-C4"/>
    <property type="match status" value="1"/>
</dbReference>
<dbReference type="GO" id="GO:0043565">
    <property type="term" value="F:sequence-specific DNA binding"/>
    <property type="evidence" value="ECO:0007669"/>
    <property type="project" value="InterPro"/>
</dbReference>
<dbReference type="PRINTS" id="PR00047">
    <property type="entry name" value="STROIDFINGER"/>
</dbReference>
<evidence type="ECO:0000256" key="13">
    <source>
        <dbReference type="ARBA" id="ARBA00065553"/>
    </source>
</evidence>
<dbReference type="InterPro" id="IPR035500">
    <property type="entry name" value="NHR-like_dom_sf"/>
</dbReference>
<comment type="subunit">
    <text evidence="13">Binds DNA as dimer; homodimer and heterodimer with NR2F2 and probably NR2F1. Interacts with THRB.</text>
</comment>
<feature type="compositionally biased region" description="Gly residues" evidence="17">
    <location>
        <begin position="1"/>
        <end position="17"/>
    </location>
</feature>
<evidence type="ECO:0000259" key="18">
    <source>
        <dbReference type="PROSITE" id="PS51030"/>
    </source>
</evidence>
<evidence type="ECO:0000259" key="19">
    <source>
        <dbReference type="PROSITE" id="PS51843"/>
    </source>
</evidence>
<evidence type="ECO:0000256" key="2">
    <source>
        <dbReference type="ARBA" id="ARBA00006421"/>
    </source>
</evidence>
<dbReference type="Gene3D" id="1.10.565.10">
    <property type="entry name" value="Retinoid X Receptor"/>
    <property type="match status" value="1"/>
</dbReference>
<evidence type="ECO:0000313" key="20">
    <source>
        <dbReference type="EMBL" id="KAJ4937017.1"/>
    </source>
</evidence>
<dbReference type="PROSITE" id="PS00031">
    <property type="entry name" value="NUCLEAR_REC_DBD_1"/>
    <property type="match status" value="1"/>
</dbReference>
<feature type="region of interest" description="Disordered" evidence="17">
    <location>
        <begin position="1"/>
        <end position="45"/>
    </location>
</feature>
<gene>
    <name evidence="20" type="ORF">JOQ06_001601</name>
</gene>
<evidence type="ECO:0000256" key="9">
    <source>
        <dbReference type="ARBA" id="ARBA00023125"/>
    </source>
</evidence>
<proteinExistence type="inferred from homology"/>
<dbReference type="CDD" id="cd06948">
    <property type="entry name" value="NR_LBD_COUP-TF"/>
    <property type="match status" value="1"/>
</dbReference>
<accession>A0AAD6FK52</accession>
<evidence type="ECO:0000256" key="6">
    <source>
        <dbReference type="ARBA" id="ARBA00022771"/>
    </source>
</evidence>
<evidence type="ECO:0000256" key="15">
    <source>
        <dbReference type="ARBA" id="ARBA00077248"/>
    </source>
</evidence>
<dbReference type="FunFam" id="1.10.565.10:FF:000020">
    <property type="entry name" value="Nuclear receptor subfamily 2 group F member 6"/>
    <property type="match status" value="1"/>
</dbReference>
<feature type="domain" description="NR LBD" evidence="19">
    <location>
        <begin position="133"/>
        <end position="367"/>
    </location>
</feature>
<evidence type="ECO:0000256" key="8">
    <source>
        <dbReference type="ARBA" id="ARBA00023015"/>
    </source>
</evidence>
<evidence type="ECO:0000256" key="1">
    <source>
        <dbReference type="ARBA" id="ARBA00004123"/>
    </source>
</evidence>
<evidence type="ECO:0000256" key="12">
    <source>
        <dbReference type="ARBA" id="ARBA00023242"/>
    </source>
</evidence>
<dbReference type="SUPFAM" id="SSF48508">
    <property type="entry name" value="Nuclear receptor ligand-binding domain"/>
    <property type="match status" value="1"/>
</dbReference>